<dbReference type="EMBL" id="BATI01000009">
    <property type="protein sequence ID" value="GAD62043.1"/>
    <property type="molecule type" value="Genomic_DNA"/>
</dbReference>
<dbReference type="Pfam" id="PF06992">
    <property type="entry name" value="Phage_lambda_P"/>
    <property type="match status" value="1"/>
</dbReference>
<evidence type="ECO:0008006" key="4">
    <source>
        <dbReference type="Google" id="ProtNLM"/>
    </source>
</evidence>
<comment type="caution">
    <text evidence="2">The sequence shown here is derived from an EMBL/GenBank/DDBJ whole genome shotgun (WGS) entry which is preliminary data.</text>
</comment>
<dbReference type="AlphaFoldDB" id="U3B565"/>
<accession>U3B565</accession>
<gene>
    <name evidence="2" type="ORF">PA6_009_00480</name>
</gene>
<name>U3B565_AQUA1</name>
<sequence length="240" mass="26704">MNSTTPGGQTASSSPQAEERKQALAQRVNVLFAEMQLIKPLMFRSSWPTKERQEAAKAQYLAIREFRQLTDAQFRYGLDRLRATMKYPAAPSEFLALCRDPEPEAIGAPSLDEAYAQVLRYETAPADLRDLSVMHPATYWAWRQLNHSIWRKLSADRHEKSFASAYKRAMKAVLAGEHFPAAPKLLTGKGGGMCAEVAAVDATQEQRLQERMLQQGIPGGADARQHLLASLGIKRGAKHV</sequence>
<proteinExistence type="predicted"/>
<feature type="region of interest" description="Disordered" evidence="1">
    <location>
        <begin position="1"/>
        <end position="20"/>
    </location>
</feature>
<dbReference type="InterPro" id="IPR009731">
    <property type="entry name" value="P-like"/>
</dbReference>
<evidence type="ECO:0000256" key="1">
    <source>
        <dbReference type="SAM" id="MobiDB-lite"/>
    </source>
</evidence>
<evidence type="ECO:0000313" key="2">
    <source>
        <dbReference type="EMBL" id="GAD62043.1"/>
    </source>
</evidence>
<dbReference type="GO" id="GO:0006270">
    <property type="term" value="P:DNA replication initiation"/>
    <property type="evidence" value="ECO:0007669"/>
    <property type="project" value="InterPro"/>
</dbReference>
<protein>
    <recommendedName>
        <fullName evidence="4">Replication protein P</fullName>
    </recommendedName>
</protein>
<dbReference type="RefSeq" id="WP_021700133.1">
    <property type="nucleotide sequence ID" value="NZ_BATI01000009.1"/>
</dbReference>
<organism evidence="2 3">
    <name type="scientific">Aquipseudomonas alcaligenes (strain ATCC 14909 / DSM 50342 / CCUG 1425 / JCM 20561 / NBRC 14159 / NCIMB 9945 / NCTC 10367 / 1577)</name>
    <name type="common">Pseudomonas alcaligenes</name>
    <dbReference type="NCBI Taxonomy" id="1215092"/>
    <lineage>
        <taxon>Bacteria</taxon>
        <taxon>Pseudomonadati</taxon>
        <taxon>Pseudomonadota</taxon>
        <taxon>Gammaproteobacteria</taxon>
        <taxon>Pseudomonadales</taxon>
        <taxon>Pseudomonadaceae</taxon>
        <taxon>Aquipseudomonas</taxon>
    </lineage>
</organism>
<reference evidence="2" key="1">
    <citation type="submission" date="2024-09" db="EMBL/GenBank/DDBJ databases">
        <title>Whole genome shotgun sequence of Pseudomonas alcaligenes NBRC 14159.</title>
        <authorList>
            <person name="Yoshida I."/>
            <person name="Hosoyama A."/>
            <person name="Tsuchikane K."/>
            <person name="Noguchi M."/>
            <person name="Hirakata S."/>
            <person name="Ando Y."/>
            <person name="Ohji S."/>
            <person name="Yamazoe A."/>
            <person name="Yamazaki S."/>
            <person name="Fujita N."/>
        </authorList>
    </citation>
    <scope>NUCLEOTIDE SEQUENCE</scope>
    <source>
        <strain evidence="2">NBRC 14159</strain>
    </source>
</reference>
<evidence type="ECO:0000313" key="3">
    <source>
        <dbReference type="Proteomes" id="UP000016560"/>
    </source>
</evidence>
<keyword evidence="3" id="KW-1185">Reference proteome</keyword>
<dbReference type="Proteomes" id="UP000016560">
    <property type="component" value="Unassembled WGS sequence"/>
</dbReference>
<dbReference type="eggNOG" id="ENOG502ZB3U">
    <property type="taxonomic scope" value="Bacteria"/>
</dbReference>
<feature type="compositionally biased region" description="Polar residues" evidence="1">
    <location>
        <begin position="1"/>
        <end position="16"/>
    </location>
</feature>